<protein>
    <submittedName>
        <fullName evidence="2">Uncharacterized protein</fullName>
    </submittedName>
</protein>
<sequence length="273" mass="30097">MSCEPPFWKDISIIGRDFSLQYKPVCEHSVWNFIARFLIVFVCLGLIASAVGGLTAFMVTLLCGSIIAFVIVAMTPTPIKNQEQKHHVIHEEKNKGSSNDYHELPYTATVHPTVYPPSPATTEHFVNGGSTMGSVQPTGSPIGITQMDAAPYSGCPLPEFTPPTSRNLFMNILADEMKYNPDRPEAAPVGHPTIKQTLDDFFRIQWFSDPTDVFGKNQGQRQFVTQPSTTIPNDQGSFANWLYKIPGKTCKEGGREACVSATDGGQLVWLNQD</sequence>
<reference evidence="2" key="1">
    <citation type="journal article" date="2020" name="Nature">
        <title>Giant virus diversity and host interactions through global metagenomics.</title>
        <authorList>
            <person name="Schulz F."/>
            <person name="Roux S."/>
            <person name="Paez-Espino D."/>
            <person name="Jungbluth S."/>
            <person name="Walsh D.A."/>
            <person name="Denef V.J."/>
            <person name="McMahon K.D."/>
            <person name="Konstantinidis K.T."/>
            <person name="Eloe-Fadrosh E.A."/>
            <person name="Kyrpides N.C."/>
            <person name="Woyke T."/>
        </authorList>
    </citation>
    <scope>NUCLEOTIDE SEQUENCE</scope>
    <source>
        <strain evidence="2">GVMAG-M-3300023184-121</strain>
    </source>
</reference>
<keyword evidence="1" id="KW-0472">Membrane</keyword>
<keyword evidence="1" id="KW-0812">Transmembrane</keyword>
<proteinExistence type="predicted"/>
<accession>A0A6C0HJL0</accession>
<dbReference type="EMBL" id="MN739974">
    <property type="protein sequence ID" value="QHT80679.1"/>
    <property type="molecule type" value="Genomic_DNA"/>
</dbReference>
<feature type="transmembrane region" description="Helical" evidence="1">
    <location>
        <begin position="30"/>
        <end position="48"/>
    </location>
</feature>
<name>A0A6C0HJL0_9ZZZZ</name>
<keyword evidence="1" id="KW-1133">Transmembrane helix</keyword>
<feature type="transmembrane region" description="Helical" evidence="1">
    <location>
        <begin position="54"/>
        <end position="75"/>
    </location>
</feature>
<evidence type="ECO:0000313" key="2">
    <source>
        <dbReference type="EMBL" id="QHT80679.1"/>
    </source>
</evidence>
<dbReference type="AlphaFoldDB" id="A0A6C0HJL0"/>
<organism evidence="2">
    <name type="scientific">viral metagenome</name>
    <dbReference type="NCBI Taxonomy" id="1070528"/>
    <lineage>
        <taxon>unclassified sequences</taxon>
        <taxon>metagenomes</taxon>
        <taxon>organismal metagenomes</taxon>
    </lineage>
</organism>
<evidence type="ECO:0000256" key="1">
    <source>
        <dbReference type="SAM" id="Phobius"/>
    </source>
</evidence>